<feature type="non-terminal residue" evidence="1">
    <location>
        <position position="1"/>
    </location>
</feature>
<protein>
    <submittedName>
        <fullName evidence="1">13243_t:CDS:1</fullName>
    </submittedName>
</protein>
<keyword evidence="2" id="KW-1185">Reference proteome</keyword>
<evidence type="ECO:0000313" key="2">
    <source>
        <dbReference type="Proteomes" id="UP000789366"/>
    </source>
</evidence>
<dbReference type="EMBL" id="CAJVPW010038981">
    <property type="protein sequence ID" value="CAG8743207.1"/>
    <property type="molecule type" value="Genomic_DNA"/>
</dbReference>
<proteinExistence type="predicted"/>
<reference evidence="1" key="1">
    <citation type="submission" date="2021-06" db="EMBL/GenBank/DDBJ databases">
        <authorList>
            <person name="Kallberg Y."/>
            <person name="Tangrot J."/>
            <person name="Rosling A."/>
        </authorList>
    </citation>
    <scope>NUCLEOTIDE SEQUENCE</scope>
    <source>
        <strain evidence="1">28 12/20/2015</strain>
    </source>
</reference>
<name>A0ACA9QAE0_9GLOM</name>
<feature type="non-terminal residue" evidence="1">
    <location>
        <position position="137"/>
    </location>
</feature>
<comment type="caution">
    <text evidence="1">The sequence shown here is derived from an EMBL/GenBank/DDBJ whole genome shotgun (WGS) entry which is preliminary data.</text>
</comment>
<dbReference type="Proteomes" id="UP000789366">
    <property type="component" value="Unassembled WGS sequence"/>
</dbReference>
<organism evidence="1 2">
    <name type="scientific">Cetraspora pellucida</name>
    <dbReference type="NCBI Taxonomy" id="1433469"/>
    <lineage>
        <taxon>Eukaryota</taxon>
        <taxon>Fungi</taxon>
        <taxon>Fungi incertae sedis</taxon>
        <taxon>Mucoromycota</taxon>
        <taxon>Glomeromycotina</taxon>
        <taxon>Glomeromycetes</taxon>
        <taxon>Diversisporales</taxon>
        <taxon>Gigasporaceae</taxon>
        <taxon>Cetraspora</taxon>
    </lineage>
</organism>
<accession>A0ACA9QAE0</accession>
<gene>
    <name evidence="1" type="ORF">SPELUC_LOCUS13957</name>
</gene>
<evidence type="ECO:0000313" key="1">
    <source>
        <dbReference type="EMBL" id="CAG8743207.1"/>
    </source>
</evidence>
<sequence>NNTNTNNDNSFWTKFAKIGKNDSFNNKKIFKSLYHVMVQIADREQHKKGLQNLKYSDQFSDFLVILASLSLRMYNIFRQNLAEPRVKRLVDMIEYTGPIIAMSDNIKIKEGLGFSSLFDIIKSCNAIASQVRVYLLQ</sequence>